<sequence length="233" mass="26870">MKTRKIKTFRKSPKESQRNLLNLEENLPININVDPKKTLFSKMKNAFSSIADQKLGLSPKGGNPRKTQIDIYYFDRGNAEFLRTTDGTPAVYSESLLNQTEYYANRVWAEIFGSLQIGVTFFISFVLQLYRFILYSLFRVLIVGFLQITSDYCLKPIMTVLFNGFLQPPLIFLNIYEGIKWQGTYNLKSADPEGIFPALIQQSLDDLLEIRMLMLFTKPCLNHNEISTNILPQ</sequence>
<name>T1H1X1_MEGSC</name>
<keyword evidence="3" id="KW-1185">Reference proteome</keyword>
<keyword evidence="1" id="KW-0812">Transmembrane</keyword>
<dbReference type="EMBL" id="CAQQ02004106">
    <property type="status" value="NOT_ANNOTATED_CDS"/>
    <property type="molecule type" value="Genomic_DNA"/>
</dbReference>
<evidence type="ECO:0000313" key="3">
    <source>
        <dbReference type="Proteomes" id="UP000015102"/>
    </source>
</evidence>
<reference evidence="2" key="2">
    <citation type="submission" date="2015-06" db="UniProtKB">
        <authorList>
            <consortium name="EnsemblMetazoa"/>
        </authorList>
    </citation>
    <scope>IDENTIFICATION</scope>
</reference>
<dbReference type="Proteomes" id="UP000015102">
    <property type="component" value="Unassembled WGS sequence"/>
</dbReference>
<protein>
    <submittedName>
        <fullName evidence="2">Uncharacterized protein</fullName>
    </submittedName>
</protein>
<dbReference type="EMBL" id="CAQQ02004107">
    <property type="status" value="NOT_ANNOTATED_CDS"/>
    <property type="molecule type" value="Genomic_DNA"/>
</dbReference>
<dbReference type="HOGENOM" id="CLU_1191064_0_0_1"/>
<organism evidence="2 3">
    <name type="scientific">Megaselia scalaris</name>
    <name type="common">Humpbacked fly</name>
    <name type="synonym">Phora scalaris</name>
    <dbReference type="NCBI Taxonomy" id="36166"/>
    <lineage>
        <taxon>Eukaryota</taxon>
        <taxon>Metazoa</taxon>
        <taxon>Ecdysozoa</taxon>
        <taxon>Arthropoda</taxon>
        <taxon>Hexapoda</taxon>
        <taxon>Insecta</taxon>
        <taxon>Pterygota</taxon>
        <taxon>Neoptera</taxon>
        <taxon>Endopterygota</taxon>
        <taxon>Diptera</taxon>
        <taxon>Brachycera</taxon>
        <taxon>Muscomorpha</taxon>
        <taxon>Platypezoidea</taxon>
        <taxon>Phoridae</taxon>
        <taxon>Megaseliini</taxon>
        <taxon>Megaselia</taxon>
    </lineage>
</organism>
<reference evidence="3" key="1">
    <citation type="submission" date="2013-02" db="EMBL/GenBank/DDBJ databases">
        <authorList>
            <person name="Hughes D."/>
        </authorList>
    </citation>
    <scope>NUCLEOTIDE SEQUENCE</scope>
    <source>
        <strain>Durham</strain>
        <strain evidence="3">NC isolate 2 -- Noor lab</strain>
    </source>
</reference>
<dbReference type="STRING" id="36166.T1H1X1"/>
<keyword evidence="1" id="KW-0472">Membrane</keyword>
<evidence type="ECO:0000256" key="1">
    <source>
        <dbReference type="SAM" id="Phobius"/>
    </source>
</evidence>
<dbReference type="EnsemblMetazoa" id="MESCA010194-RA">
    <property type="protein sequence ID" value="MESCA010194-PA"/>
    <property type="gene ID" value="MESCA010194"/>
</dbReference>
<feature type="transmembrane region" description="Helical" evidence="1">
    <location>
        <begin position="107"/>
        <end position="127"/>
    </location>
</feature>
<accession>T1H1X1</accession>
<proteinExistence type="predicted"/>
<evidence type="ECO:0000313" key="2">
    <source>
        <dbReference type="EnsemblMetazoa" id="MESCA010194-PA"/>
    </source>
</evidence>
<keyword evidence="1" id="KW-1133">Transmembrane helix</keyword>
<dbReference type="AlphaFoldDB" id="T1H1X1"/>